<gene>
    <name evidence="1" type="ORF">ILYODFUR_008399</name>
</gene>
<proteinExistence type="predicted"/>
<reference evidence="1 2" key="1">
    <citation type="submission" date="2021-06" db="EMBL/GenBank/DDBJ databases">
        <authorList>
            <person name="Palmer J.M."/>
        </authorList>
    </citation>
    <scope>NUCLEOTIDE SEQUENCE [LARGE SCALE GENOMIC DNA]</scope>
    <source>
        <strain evidence="2">if_2019</strain>
        <tissue evidence="1">Muscle</tissue>
    </source>
</reference>
<protein>
    <submittedName>
        <fullName evidence="1">Uncharacterized protein</fullName>
    </submittedName>
</protein>
<evidence type="ECO:0000313" key="2">
    <source>
        <dbReference type="Proteomes" id="UP001482620"/>
    </source>
</evidence>
<evidence type="ECO:0000313" key="1">
    <source>
        <dbReference type="EMBL" id="MEQ2254902.1"/>
    </source>
</evidence>
<sequence length="170" mass="18780">MSVELHMSNCAAQLVYPPKWMSTTQEIQKWEMGYTVAQLVALLPCSKKVLGSIPGWGSFCMEFACSPRACVGSHRVLRLPPPQSKDMSVRCRQEPPVPRVAGVTNYHQLEEYKKVKLSALQCLSVSLCGNFQVLVSSSCDFLVLAPRFCLNPASVEELKPPRNLFGSSSS</sequence>
<dbReference type="EMBL" id="JAHRIQ010104832">
    <property type="protein sequence ID" value="MEQ2254902.1"/>
    <property type="molecule type" value="Genomic_DNA"/>
</dbReference>
<accession>A0ABV0VFE4</accession>
<dbReference type="Proteomes" id="UP001482620">
    <property type="component" value="Unassembled WGS sequence"/>
</dbReference>
<name>A0ABV0VFE4_9TELE</name>
<keyword evidence="2" id="KW-1185">Reference proteome</keyword>
<organism evidence="1 2">
    <name type="scientific">Ilyodon furcidens</name>
    <name type="common">goldbreast splitfin</name>
    <dbReference type="NCBI Taxonomy" id="33524"/>
    <lineage>
        <taxon>Eukaryota</taxon>
        <taxon>Metazoa</taxon>
        <taxon>Chordata</taxon>
        <taxon>Craniata</taxon>
        <taxon>Vertebrata</taxon>
        <taxon>Euteleostomi</taxon>
        <taxon>Actinopterygii</taxon>
        <taxon>Neopterygii</taxon>
        <taxon>Teleostei</taxon>
        <taxon>Neoteleostei</taxon>
        <taxon>Acanthomorphata</taxon>
        <taxon>Ovalentaria</taxon>
        <taxon>Atherinomorphae</taxon>
        <taxon>Cyprinodontiformes</taxon>
        <taxon>Goodeidae</taxon>
        <taxon>Ilyodon</taxon>
    </lineage>
</organism>
<comment type="caution">
    <text evidence="1">The sequence shown here is derived from an EMBL/GenBank/DDBJ whole genome shotgun (WGS) entry which is preliminary data.</text>
</comment>